<feature type="compositionally biased region" description="Low complexity" evidence="1">
    <location>
        <begin position="301"/>
        <end position="321"/>
    </location>
</feature>
<keyword evidence="3" id="KW-1185">Reference proteome</keyword>
<feature type="compositionally biased region" description="Basic residues" evidence="1">
    <location>
        <begin position="33"/>
        <end position="44"/>
    </location>
</feature>
<feature type="region of interest" description="Disordered" evidence="1">
    <location>
        <begin position="690"/>
        <end position="714"/>
    </location>
</feature>
<feature type="compositionally biased region" description="Polar residues" evidence="1">
    <location>
        <begin position="213"/>
        <end position="223"/>
    </location>
</feature>
<feature type="compositionally biased region" description="Polar residues" evidence="1">
    <location>
        <begin position="232"/>
        <end position="241"/>
    </location>
</feature>
<organism evidence="2 3">
    <name type="scientific">Mya arenaria</name>
    <name type="common">Soft-shell clam</name>
    <dbReference type="NCBI Taxonomy" id="6604"/>
    <lineage>
        <taxon>Eukaryota</taxon>
        <taxon>Metazoa</taxon>
        <taxon>Spiralia</taxon>
        <taxon>Lophotrochozoa</taxon>
        <taxon>Mollusca</taxon>
        <taxon>Bivalvia</taxon>
        <taxon>Autobranchia</taxon>
        <taxon>Heteroconchia</taxon>
        <taxon>Euheterodonta</taxon>
        <taxon>Imparidentia</taxon>
        <taxon>Neoheterodontei</taxon>
        <taxon>Myida</taxon>
        <taxon>Myoidea</taxon>
        <taxon>Myidae</taxon>
        <taxon>Mya</taxon>
    </lineage>
</organism>
<dbReference type="EMBL" id="CP111023">
    <property type="protein sequence ID" value="WAR21557.1"/>
    <property type="molecule type" value="Genomic_DNA"/>
</dbReference>
<feature type="compositionally biased region" description="Basic and acidic residues" evidence="1">
    <location>
        <begin position="242"/>
        <end position="261"/>
    </location>
</feature>
<feature type="compositionally biased region" description="Polar residues" evidence="1">
    <location>
        <begin position="262"/>
        <end position="279"/>
    </location>
</feature>
<proteinExistence type="predicted"/>
<feature type="compositionally biased region" description="Low complexity" evidence="1">
    <location>
        <begin position="55"/>
        <end position="76"/>
    </location>
</feature>
<feature type="compositionally biased region" description="Acidic residues" evidence="1">
    <location>
        <begin position="11"/>
        <end position="20"/>
    </location>
</feature>
<sequence>MREAKRILDQSDNEDIDDEPERIRPKPRDRQRPARPRPQHRRSRDVRSDRDDRSSMTTTTKSGHTGVSGTSRTTGSRKPAPSKNIKDIISTRRKERYQATSFETMKENLLKDSDTLNRSNNVQKFTAHSDKSPDEGYSSKVSESVKSEENARPIGRSMRTPPDSPVQKNVTKTTVTKVTKTTHTGGKKDDDTVSTASKWKVNEGNVYLDHTETQMGSMNQKSDSTTKRIPSRTPSRVSKASFRQESKLPSHSESPTKDKNLSLDTKQASRAPSRISEQLASKENKNAKRAPSRTSFANNDASVATNTSNKTTVTTTTTTVTQENKRTPSNTDSRTAPKDNSSAVFLTQTGDDDEEKSHSDVTAIDAVNEVNRSFHEDSVTKKTPSVNASRETISAGRSSVMGSQSQNKKPSSILVSKNTPTGANGSLRESEKQPKRVSVVDNPHRSETPVQSDYRNMNGHASPYAKSTTSDKPVPKTSVTHNVNKRVTEKVVEHEYERGHGAHPNQVKKVPQKQNEPTKNLDNDALVSKKITYQDRNKQTLVSNPKLKRLSKDSGQTNQTRPSRSRTPIGDGRTAVNGDIKMNRDEYEKKNAGKPKKSTGRRSKSPGTRKRSSSSGRKGRGRKRSTSGERARKKSTSRERKHAVTPSRFPDIQKKNGKWEVSVQEEEKVTEVAPAASQWRDLVNKYIRQPSPKVGRTDDRSLLDSNLDTDDEDEDIFTRMQKRYDLSVNSDSDRD</sequence>
<accession>A0ABY7FJ20</accession>
<protein>
    <submittedName>
        <fullName evidence="2">Uncharacterized protein</fullName>
    </submittedName>
</protein>
<feature type="compositionally biased region" description="Polar residues" evidence="1">
    <location>
        <begin position="327"/>
        <end position="349"/>
    </location>
</feature>
<feature type="compositionally biased region" description="Polar residues" evidence="1">
    <location>
        <begin position="465"/>
        <end position="482"/>
    </location>
</feature>
<reference evidence="2" key="1">
    <citation type="submission" date="2022-11" db="EMBL/GenBank/DDBJ databases">
        <title>Centuries of genome instability and evolution in soft-shell clam transmissible cancer (bioRxiv).</title>
        <authorList>
            <person name="Hart S.F.M."/>
            <person name="Yonemitsu M.A."/>
            <person name="Giersch R.M."/>
            <person name="Beal B.F."/>
            <person name="Arriagada G."/>
            <person name="Davis B.W."/>
            <person name="Ostrander E.A."/>
            <person name="Goff S.P."/>
            <person name="Metzger M.J."/>
        </authorList>
    </citation>
    <scope>NUCLEOTIDE SEQUENCE</scope>
    <source>
        <strain evidence="2">MELC-2E11</strain>
        <tissue evidence="2">Siphon/mantle</tissue>
    </source>
</reference>
<dbReference type="Proteomes" id="UP001164746">
    <property type="component" value="Chromosome 12"/>
</dbReference>
<feature type="compositionally biased region" description="Basic residues" evidence="1">
    <location>
        <begin position="592"/>
        <end position="643"/>
    </location>
</feature>
<feature type="region of interest" description="Disordered" evidence="1">
    <location>
        <begin position="1"/>
        <end position="666"/>
    </location>
</feature>
<feature type="compositionally biased region" description="Basic and acidic residues" evidence="1">
    <location>
        <begin position="486"/>
        <end position="500"/>
    </location>
</feature>
<evidence type="ECO:0000256" key="1">
    <source>
        <dbReference type="SAM" id="MobiDB-lite"/>
    </source>
</evidence>
<evidence type="ECO:0000313" key="2">
    <source>
        <dbReference type="EMBL" id="WAR21557.1"/>
    </source>
</evidence>
<gene>
    <name evidence="2" type="ORF">MAR_015531</name>
</gene>
<feature type="compositionally biased region" description="Basic and acidic residues" evidence="1">
    <location>
        <begin position="581"/>
        <end position="591"/>
    </location>
</feature>
<name>A0ABY7FJ20_MYAAR</name>
<feature type="compositionally biased region" description="Polar residues" evidence="1">
    <location>
        <begin position="116"/>
        <end position="126"/>
    </location>
</feature>
<feature type="compositionally biased region" description="Polar residues" evidence="1">
    <location>
        <begin position="381"/>
        <end position="424"/>
    </location>
</feature>
<feature type="compositionally biased region" description="Basic and acidic residues" evidence="1">
    <location>
        <begin position="104"/>
        <end position="115"/>
    </location>
</feature>
<feature type="compositionally biased region" description="Low complexity" evidence="1">
    <location>
        <begin position="170"/>
        <end position="184"/>
    </location>
</feature>
<feature type="compositionally biased region" description="Basic and acidic residues" evidence="1">
    <location>
        <begin position="45"/>
        <end position="54"/>
    </location>
</feature>
<feature type="compositionally biased region" description="Basic and acidic residues" evidence="1">
    <location>
        <begin position="21"/>
        <end position="32"/>
    </location>
</feature>
<feature type="compositionally biased region" description="Polar residues" evidence="1">
    <location>
        <begin position="553"/>
        <end position="566"/>
    </location>
</feature>
<evidence type="ECO:0000313" key="3">
    <source>
        <dbReference type="Proteomes" id="UP001164746"/>
    </source>
</evidence>